<gene>
    <name evidence="9" type="ORF">PAC_16887</name>
</gene>
<evidence type="ECO:0000313" key="9">
    <source>
        <dbReference type="EMBL" id="CZR66988.1"/>
    </source>
</evidence>
<sequence>MRPAISMSQDQHIIEGLKLALDAFKNVLDDPKLAALRPHAESITSLHLDTFFQQRDIANPSLNLTAKLSPIKTVLDLTYKAACETYGFEEATVQQLYGCLQCALAAGHNIYHQDMSNIVELLDQTGWGLRSIVIGQSQMQMSRQLSACVCLISEQLTRLCTVYISQGISAAEKLAHSRTWNLIRDAHNEYKTKQSAELSKPHQSQERFHKIETEQRYTEIFAPAQRFDNCAGVFECDDCNRYFGSQNALNQHLDSPAHIFECDDCDRFFKSEQALNQHLNSSAHAFECDDCDRCFKSRNALNQHLDSSAHTFECDDCDRCFKSQQALNQHLNSPAHTFECDDCDRCFKSQHALDQHFNSPIHANYW</sequence>
<dbReference type="SMART" id="SM00355">
    <property type="entry name" value="ZnF_C2H2"/>
    <property type="match status" value="5"/>
</dbReference>
<keyword evidence="10" id="KW-1185">Reference proteome</keyword>
<dbReference type="OrthoDB" id="6105938at2759"/>
<evidence type="ECO:0000256" key="1">
    <source>
        <dbReference type="ARBA" id="ARBA00004123"/>
    </source>
</evidence>
<dbReference type="Gene3D" id="3.30.160.60">
    <property type="entry name" value="Classic Zinc Finger"/>
    <property type="match status" value="3"/>
</dbReference>
<dbReference type="Proteomes" id="UP000184330">
    <property type="component" value="Unassembled WGS sequence"/>
</dbReference>
<feature type="domain" description="C2H2-type" evidence="8">
    <location>
        <begin position="286"/>
        <end position="315"/>
    </location>
</feature>
<dbReference type="STRING" id="576137.A0A1L7XPU6"/>
<feature type="domain" description="C2H2-type" evidence="8">
    <location>
        <begin position="234"/>
        <end position="263"/>
    </location>
</feature>
<dbReference type="InterPro" id="IPR003604">
    <property type="entry name" value="Matrin/U1-like-C_Znf_C2H2"/>
</dbReference>
<dbReference type="EMBL" id="FJOG01000041">
    <property type="protein sequence ID" value="CZR66988.1"/>
    <property type="molecule type" value="Genomic_DNA"/>
</dbReference>
<evidence type="ECO:0000256" key="7">
    <source>
        <dbReference type="PROSITE-ProRule" id="PRU00042"/>
    </source>
</evidence>
<dbReference type="SMART" id="SM00451">
    <property type="entry name" value="ZnF_U1"/>
    <property type="match status" value="3"/>
</dbReference>
<dbReference type="AlphaFoldDB" id="A0A1L7XPU6"/>
<evidence type="ECO:0000313" key="10">
    <source>
        <dbReference type="Proteomes" id="UP000184330"/>
    </source>
</evidence>
<feature type="domain" description="C2H2-type" evidence="8">
    <location>
        <begin position="338"/>
        <end position="366"/>
    </location>
</feature>
<name>A0A1L7XPU6_9HELO</name>
<dbReference type="Pfam" id="PF12874">
    <property type="entry name" value="zf-met"/>
    <property type="match status" value="3"/>
</dbReference>
<keyword evidence="4 7" id="KW-0863">Zinc-finger</keyword>
<dbReference type="InterPro" id="IPR036236">
    <property type="entry name" value="Znf_C2H2_sf"/>
</dbReference>
<dbReference type="PROSITE" id="PS50157">
    <property type="entry name" value="ZINC_FINGER_C2H2_2"/>
    <property type="match status" value="5"/>
</dbReference>
<dbReference type="SUPFAM" id="SSF57667">
    <property type="entry name" value="beta-beta-alpha zinc fingers"/>
    <property type="match status" value="3"/>
</dbReference>
<dbReference type="InterPro" id="IPR050888">
    <property type="entry name" value="ZnF_C2H2-type_TF"/>
</dbReference>
<dbReference type="PROSITE" id="PS00028">
    <property type="entry name" value="ZINC_FINGER_C2H2_1"/>
    <property type="match status" value="5"/>
</dbReference>
<keyword evidence="5" id="KW-0862">Zinc</keyword>
<evidence type="ECO:0000256" key="6">
    <source>
        <dbReference type="ARBA" id="ARBA00023242"/>
    </source>
</evidence>
<protein>
    <recommendedName>
        <fullName evidence="8">C2H2-type domain-containing protein</fullName>
    </recommendedName>
</protein>
<keyword evidence="6" id="KW-0539">Nucleus</keyword>
<evidence type="ECO:0000256" key="4">
    <source>
        <dbReference type="ARBA" id="ARBA00022771"/>
    </source>
</evidence>
<dbReference type="Pfam" id="PF12171">
    <property type="entry name" value="zf-C2H2_jaz"/>
    <property type="match status" value="2"/>
</dbReference>
<keyword evidence="3" id="KW-0677">Repeat</keyword>
<dbReference type="GO" id="GO:0005634">
    <property type="term" value="C:nucleus"/>
    <property type="evidence" value="ECO:0007669"/>
    <property type="project" value="UniProtKB-SubCell"/>
</dbReference>
<dbReference type="PANTHER" id="PTHR24406">
    <property type="entry name" value="TRANSCRIPTIONAL REPRESSOR CTCFL-RELATED"/>
    <property type="match status" value="1"/>
</dbReference>
<evidence type="ECO:0000259" key="8">
    <source>
        <dbReference type="PROSITE" id="PS50157"/>
    </source>
</evidence>
<dbReference type="GO" id="GO:0003676">
    <property type="term" value="F:nucleic acid binding"/>
    <property type="evidence" value="ECO:0007669"/>
    <property type="project" value="InterPro"/>
</dbReference>
<feature type="domain" description="C2H2-type" evidence="8">
    <location>
        <begin position="312"/>
        <end position="341"/>
    </location>
</feature>
<evidence type="ECO:0000256" key="2">
    <source>
        <dbReference type="ARBA" id="ARBA00022723"/>
    </source>
</evidence>
<dbReference type="GO" id="GO:0008270">
    <property type="term" value="F:zinc ion binding"/>
    <property type="evidence" value="ECO:0007669"/>
    <property type="project" value="UniProtKB-KW"/>
</dbReference>
<accession>A0A1L7XPU6</accession>
<dbReference type="InterPro" id="IPR022755">
    <property type="entry name" value="Znf_C2H2_jaz"/>
</dbReference>
<dbReference type="InterPro" id="IPR013087">
    <property type="entry name" value="Znf_C2H2_type"/>
</dbReference>
<keyword evidence="2" id="KW-0479">Metal-binding</keyword>
<feature type="domain" description="C2H2-type" evidence="8">
    <location>
        <begin position="260"/>
        <end position="289"/>
    </location>
</feature>
<evidence type="ECO:0000256" key="5">
    <source>
        <dbReference type="ARBA" id="ARBA00022833"/>
    </source>
</evidence>
<reference evidence="9 10" key="1">
    <citation type="submission" date="2016-03" db="EMBL/GenBank/DDBJ databases">
        <authorList>
            <person name="Ploux O."/>
        </authorList>
    </citation>
    <scope>NUCLEOTIDE SEQUENCE [LARGE SCALE GENOMIC DNA]</scope>
    <source>
        <strain evidence="9 10">UAMH 11012</strain>
    </source>
</reference>
<evidence type="ECO:0000256" key="3">
    <source>
        <dbReference type="ARBA" id="ARBA00022737"/>
    </source>
</evidence>
<organism evidence="9 10">
    <name type="scientific">Phialocephala subalpina</name>
    <dbReference type="NCBI Taxonomy" id="576137"/>
    <lineage>
        <taxon>Eukaryota</taxon>
        <taxon>Fungi</taxon>
        <taxon>Dikarya</taxon>
        <taxon>Ascomycota</taxon>
        <taxon>Pezizomycotina</taxon>
        <taxon>Leotiomycetes</taxon>
        <taxon>Helotiales</taxon>
        <taxon>Mollisiaceae</taxon>
        <taxon>Phialocephala</taxon>
        <taxon>Phialocephala fortinii species complex</taxon>
    </lineage>
</organism>
<proteinExistence type="predicted"/>
<comment type="subcellular location">
    <subcellularLocation>
        <location evidence="1">Nucleus</location>
    </subcellularLocation>
</comment>